<sequence length="292" mass="32761">MTYKTKRTLIAYAFLSPAIIYFIVYFFWPIAVEFWASFRDGQPLIGESTFIGFRNYARILSDQLAIKAIKATLIYAIGSVVFTLVIALGLSALLVGPVRAKNTIRAILFFPYIISFVISALMWRAILDPYTGLLNAALVSLGLPQQFWLVNPDTAIWTLVGVSVWKDIGYAVLIYIAAIQGIPAHLYEAARMDGARRHHLFRDITLPLLMPTTLFLAVVIMIGSLQEMALPYLLTQGGPANATRLYSLHVFETAFQGLDIGYASALSFAMFMLILFITWVQFKLLHRDIKHV</sequence>
<dbReference type="OrthoDB" id="9773727at2"/>
<dbReference type="PANTHER" id="PTHR30193">
    <property type="entry name" value="ABC TRANSPORTER PERMEASE PROTEIN"/>
    <property type="match status" value="1"/>
</dbReference>
<keyword evidence="6 7" id="KW-0472">Membrane</keyword>
<feature type="transmembrane region" description="Helical" evidence="7">
    <location>
        <begin position="260"/>
        <end position="280"/>
    </location>
</feature>
<evidence type="ECO:0000256" key="6">
    <source>
        <dbReference type="ARBA" id="ARBA00023136"/>
    </source>
</evidence>
<keyword evidence="5 7" id="KW-1133">Transmembrane helix</keyword>
<dbReference type="PROSITE" id="PS50928">
    <property type="entry name" value="ABC_TM1"/>
    <property type="match status" value="1"/>
</dbReference>
<evidence type="ECO:0000256" key="2">
    <source>
        <dbReference type="ARBA" id="ARBA00022448"/>
    </source>
</evidence>
<feature type="transmembrane region" description="Helical" evidence="7">
    <location>
        <begin position="9"/>
        <end position="28"/>
    </location>
</feature>
<dbReference type="CDD" id="cd06261">
    <property type="entry name" value="TM_PBP2"/>
    <property type="match status" value="1"/>
</dbReference>
<organism evidence="9 10">
    <name type="scientific">Martelella endophytica</name>
    <dbReference type="NCBI Taxonomy" id="1486262"/>
    <lineage>
        <taxon>Bacteria</taxon>
        <taxon>Pseudomonadati</taxon>
        <taxon>Pseudomonadota</taxon>
        <taxon>Alphaproteobacteria</taxon>
        <taxon>Hyphomicrobiales</taxon>
        <taxon>Aurantimonadaceae</taxon>
        <taxon>Martelella</taxon>
    </lineage>
</organism>
<dbReference type="EMBL" id="CP010803">
    <property type="protein sequence ID" value="AJY45914.1"/>
    <property type="molecule type" value="Genomic_DNA"/>
</dbReference>
<dbReference type="KEGG" id="mey:TM49_09920"/>
<dbReference type="STRING" id="1486262.TM49_09920"/>
<feature type="transmembrane region" description="Helical" evidence="7">
    <location>
        <begin position="73"/>
        <end position="95"/>
    </location>
</feature>
<comment type="subcellular location">
    <subcellularLocation>
        <location evidence="1 7">Cell membrane</location>
        <topology evidence="1 7">Multi-pass membrane protein</topology>
    </subcellularLocation>
</comment>
<dbReference type="GO" id="GO:0005886">
    <property type="term" value="C:plasma membrane"/>
    <property type="evidence" value="ECO:0007669"/>
    <property type="project" value="UniProtKB-SubCell"/>
</dbReference>
<feature type="transmembrane region" description="Helical" evidence="7">
    <location>
        <begin position="168"/>
        <end position="187"/>
    </location>
</feature>
<keyword evidence="4 7" id="KW-0812">Transmembrane</keyword>
<evidence type="ECO:0000256" key="4">
    <source>
        <dbReference type="ARBA" id="ARBA00022692"/>
    </source>
</evidence>
<name>A0A0D5LNX0_MAREN</name>
<keyword evidence="10" id="KW-1185">Reference proteome</keyword>
<dbReference type="InterPro" id="IPR035906">
    <property type="entry name" value="MetI-like_sf"/>
</dbReference>
<gene>
    <name evidence="9" type="ORF">TM49_09920</name>
</gene>
<evidence type="ECO:0000256" key="1">
    <source>
        <dbReference type="ARBA" id="ARBA00004651"/>
    </source>
</evidence>
<reference evidence="9 10" key="1">
    <citation type="journal article" date="2015" name="Genome Announc.">
        <title>Complete genome sequence of Martelella endophytica YC6887, which has antifungal activity associated with a halophyte.</title>
        <authorList>
            <person name="Khan A."/>
            <person name="Khan H."/>
            <person name="Chung E.J."/>
            <person name="Hossain M.T."/>
            <person name="Chung Y.R."/>
        </authorList>
    </citation>
    <scope>NUCLEOTIDE SEQUENCE [LARGE SCALE GENOMIC DNA]</scope>
    <source>
        <strain evidence="9">YC6887</strain>
    </source>
</reference>
<feature type="transmembrane region" description="Helical" evidence="7">
    <location>
        <begin position="208"/>
        <end position="225"/>
    </location>
</feature>
<dbReference type="AlphaFoldDB" id="A0A0D5LNX0"/>
<protein>
    <submittedName>
        <fullName evidence="9">Sugar ABC transporter permease</fullName>
    </submittedName>
</protein>
<feature type="transmembrane region" description="Helical" evidence="7">
    <location>
        <begin position="107"/>
        <end position="126"/>
    </location>
</feature>
<feature type="domain" description="ABC transmembrane type-1" evidence="8">
    <location>
        <begin position="69"/>
        <end position="281"/>
    </location>
</feature>
<dbReference type="InterPro" id="IPR051393">
    <property type="entry name" value="ABC_transporter_permease"/>
</dbReference>
<dbReference type="PANTHER" id="PTHR30193:SF37">
    <property type="entry name" value="INNER MEMBRANE ABC TRANSPORTER PERMEASE PROTEIN YCJO"/>
    <property type="match status" value="1"/>
</dbReference>
<evidence type="ECO:0000256" key="7">
    <source>
        <dbReference type="RuleBase" id="RU363032"/>
    </source>
</evidence>
<comment type="similarity">
    <text evidence="7">Belongs to the binding-protein-dependent transport system permease family.</text>
</comment>
<evidence type="ECO:0000256" key="3">
    <source>
        <dbReference type="ARBA" id="ARBA00022475"/>
    </source>
</evidence>
<dbReference type="Gene3D" id="1.10.3720.10">
    <property type="entry name" value="MetI-like"/>
    <property type="match status" value="1"/>
</dbReference>
<dbReference type="RefSeq" id="WP_045680936.1">
    <property type="nucleotide sequence ID" value="NZ_CP010803.1"/>
</dbReference>
<dbReference type="Pfam" id="PF00528">
    <property type="entry name" value="BPD_transp_1"/>
    <property type="match status" value="1"/>
</dbReference>
<keyword evidence="3" id="KW-1003">Cell membrane</keyword>
<dbReference type="GO" id="GO:0055085">
    <property type="term" value="P:transmembrane transport"/>
    <property type="evidence" value="ECO:0007669"/>
    <property type="project" value="InterPro"/>
</dbReference>
<dbReference type="HOGENOM" id="CLU_016047_0_2_5"/>
<dbReference type="InterPro" id="IPR000515">
    <property type="entry name" value="MetI-like"/>
</dbReference>
<dbReference type="Proteomes" id="UP000032611">
    <property type="component" value="Chromosome"/>
</dbReference>
<proteinExistence type="inferred from homology"/>
<evidence type="ECO:0000259" key="8">
    <source>
        <dbReference type="PROSITE" id="PS50928"/>
    </source>
</evidence>
<dbReference type="SUPFAM" id="SSF161098">
    <property type="entry name" value="MetI-like"/>
    <property type="match status" value="1"/>
</dbReference>
<dbReference type="PATRIC" id="fig|1486262.3.peg.2051"/>
<keyword evidence="2 7" id="KW-0813">Transport</keyword>
<accession>A0A0D5LNX0</accession>
<evidence type="ECO:0000313" key="9">
    <source>
        <dbReference type="EMBL" id="AJY45914.1"/>
    </source>
</evidence>
<evidence type="ECO:0000256" key="5">
    <source>
        <dbReference type="ARBA" id="ARBA00022989"/>
    </source>
</evidence>
<evidence type="ECO:0000313" key="10">
    <source>
        <dbReference type="Proteomes" id="UP000032611"/>
    </source>
</evidence>